<dbReference type="InterPro" id="IPR052934">
    <property type="entry name" value="Methyl-DNA_Rec/Restrict_Enz"/>
</dbReference>
<protein>
    <submittedName>
        <fullName evidence="3">AlwI family type II restriction endonuclease</fullName>
        <ecNumber evidence="3">3.1.21.-</ecNumber>
    </submittedName>
</protein>
<dbReference type="InterPro" id="IPR011704">
    <property type="entry name" value="ATPase_dyneun-rel_AAA"/>
</dbReference>
<gene>
    <name evidence="3" type="ORF">NJR55_07315</name>
</gene>
<keyword evidence="4" id="KW-1185">Reference proteome</keyword>
<dbReference type="AlphaFoldDB" id="A0A9X2JRI5"/>
<dbReference type="CDD" id="cd00009">
    <property type="entry name" value="AAA"/>
    <property type="match status" value="1"/>
</dbReference>
<dbReference type="InterPro" id="IPR027417">
    <property type="entry name" value="P-loop_NTPase"/>
</dbReference>
<evidence type="ECO:0000313" key="3">
    <source>
        <dbReference type="EMBL" id="MCP1339402.1"/>
    </source>
</evidence>
<dbReference type="GO" id="GO:0016887">
    <property type="term" value="F:ATP hydrolysis activity"/>
    <property type="evidence" value="ECO:0007669"/>
    <property type="project" value="InterPro"/>
</dbReference>
<feature type="region of interest" description="Disordered" evidence="1">
    <location>
        <begin position="281"/>
        <end position="301"/>
    </location>
</feature>
<dbReference type="PANTHER" id="PTHR37291">
    <property type="entry name" value="5-METHYLCYTOSINE-SPECIFIC RESTRICTION ENZYME B"/>
    <property type="match status" value="1"/>
</dbReference>
<dbReference type="SMART" id="SM00382">
    <property type="entry name" value="AAA"/>
    <property type="match status" value="1"/>
</dbReference>
<dbReference type="Pfam" id="PF07728">
    <property type="entry name" value="AAA_5"/>
    <property type="match status" value="1"/>
</dbReference>
<evidence type="ECO:0000313" key="4">
    <source>
        <dbReference type="Proteomes" id="UP001139474"/>
    </source>
</evidence>
<dbReference type="InterPro" id="IPR018573">
    <property type="entry name" value="Restrct_endonuc_II_AlwI"/>
</dbReference>
<proteinExistence type="predicted"/>
<keyword evidence="3" id="KW-0540">Nuclease</keyword>
<accession>A0A9X2JRI5</accession>
<sequence>MSEDFYWRVPRDSLITNSALQMFQLLYQRKGSIFDEVKADIDKDYSTLTGKEYKKHGGLIQTWVKVFQEAGWVALIPNKDGKELIEITPAGEQGYQILIKLPDFHKAAPYFVIELLSRAQLNNPAKPKLTKDTEYEEKLSSSDIFPYWTLFKIIIELEDYITADELKRFVFKLHSSSEIDNAIETIRAYRIDKHKGLSKSELDTKYSAELEGAKSEPKYYMGRLGTQVGKYPAVLEKEGTQKWVLNKYYKPTILEILKEEKSFKLFESIIDWTQHIGKPVDLDGESQNNLDREDDPEPELIPPEIDSSDKIFQQFKELIDSGSRNFILSGPPGTGKSWYARQVALLLSSGKTKYIESTQFHPNFGYDEFVEGYVPSFDENQKSNGFEIRPKVFLKTCSRAKREPDKLFIIVIDEFTRGDPSRILGEVLTYIEPDYRDKYFRLAYSQRKEQIPKNLIIIATMNPYDKSVSDLDDALERRFESILMNPDREVLKSLLERNGMEPALQGRVINFYNKANKSSPHGLGHALFSKVSNQSDLRRLWKHKLERIFEKMFRFEMEKYNELNQLYNETVLNE</sequence>
<dbReference type="SUPFAM" id="SSF52540">
    <property type="entry name" value="P-loop containing nucleoside triphosphate hydrolases"/>
    <property type="match status" value="1"/>
</dbReference>
<evidence type="ECO:0000256" key="1">
    <source>
        <dbReference type="SAM" id="MobiDB-lite"/>
    </source>
</evidence>
<dbReference type="Gene3D" id="3.40.50.300">
    <property type="entry name" value="P-loop containing nucleotide triphosphate hydrolases"/>
    <property type="match status" value="1"/>
</dbReference>
<name>A0A9X2JRI5_9GAMM</name>
<dbReference type="EMBL" id="JAMZDE010000006">
    <property type="protein sequence ID" value="MCP1339402.1"/>
    <property type="molecule type" value="Genomic_DNA"/>
</dbReference>
<feature type="domain" description="AAA+ ATPase" evidence="2">
    <location>
        <begin position="322"/>
        <end position="489"/>
    </location>
</feature>
<dbReference type="Pfam" id="PF09491">
    <property type="entry name" value="RE_AlwI"/>
    <property type="match status" value="1"/>
</dbReference>
<keyword evidence="3" id="KW-0378">Hydrolase</keyword>
<dbReference type="GO" id="GO:0004519">
    <property type="term" value="F:endonuclease activity"/>
    <property type="evidence" value="ECO:0007669"/>
    <property type="project" value="UniProtKB-KW"/>
</dbReference>
<dbReference type="InterPro" id="IPR003593">
    <property type="entry name" value="AAA+_ATPase"/>
</dbReference>
<dbReference type="RefSeq" id="WP_253619179.1">
    <property type="nucleotide sequence ID" value="NZ_JAMZDE010000006.1"/>
</dbReference>
<dbReference type="Proteomes" id="UP001139474">
    <property type="component" value="Unassembled WGS sequence"/>
</dbReference>
<organism evidence="3 4">
    <name type="scientific">Idiomarina rhizosphaerae</name>
    <dbReference type="NCBI Taxonomy" id="2961572"/>
    <lineage>
        <taxon>Bacteria</taxon>
        <taxon>Pseudomonadati</taxon>
        <taxon>Pseudomonadota</taxon>
        <taxon>Gammaproteobacteria</taxon>
        <taxon>Alteromonadales</taxon>
        <taxon>Idiomarinaceae</taxon>
        <taxon>Idiomarina</taxon>
    </lineage>
</organism>
<dbReference type="PANTHER" id="PTHR37291:SF1">
    <property type="entry name" value="TYPE IV METHYL-DIRECTED RESTRICTION ENZYME ECOKMCRB SUBUNIT"/>
    <property type="match status" value="1"/>
</dbReference>
<keyword evidence="3" id="KW-0255">Endonuclease</keyword>
<dbReference type="GO" id="GO:0005524">
    <property type="term" value="F:ATP binding"/>
    <property type="evidence" value="ECO:0007669"/>
    <property type="project" value="InterPro"/>
</dbReference>
<evidence type="ECO:0000259" key="2">
    <source>
        <dbReference type="SMART" id="SM00382"/>
    </source>
</evidence>
<reference evidence="3" key="1">
    <citation type="submission" date="2022-06" db="EMBL/GenBank/DDBJ databases">
        <title>Idiomarina rhizosphaerae M1R2S28.</title>
        <authorList>
            <person name="Sun J.-Q."/>
            <person name="Li L.-F."/>
        </authorList>
    </citation>
    <scope>NUCLEOTIDE SEQUENCE</scope>
    <source>
        <strain evidence="3">M1R2S28</strain>
    </source>
</reference>
<comment type="caution">
    <text evidence="3">The sequence shown here is derived from an EMBL/GenBank/DDBJ whole genome shotgun (WGS) entry which is preliminary data.</text>
</comment>
<dbReference type="EC" id="3.1.21.-" evidence="3"/>